<name>A0ABP0XUW4_9ROSI</name>
<proteinExistence type="predicted"/>
<gene>
    <name evidence="1" type="ORF">CITCOLO1_LOCUS3177</name>
</gene>
<sequence>MSSSGLIDLPLFTKSPFTTQKRNGNSSSNYRLSTWKKFIALPAPQIQPEPDPLISTHISLPYKSFGTLKFFKGLCLTTL</sequence>
<organism evidence="1 2">
    <name type="scientific">Citrullus colocynthis</name>
    <name type="common">colocynth</name>
    <dbReference type="NCBI Taxonomy" id="252529"/>
    <lineage>
        <taxon>Eukaryota</taxon>
        <taxon>Viridiplantae</taxon>
        <taxon>Streptophyta</taxon>
        <taxon>Embryophyta</taxon>
        <taxon>Tracheophyta</taxon>
        <taxon>Spermatophyta</taxon>
        <taxon>Magnoliopsida</taxon>
        <taxon>eudicotyledons</taxon>
        <taxon>Gunneridae</taxon>
        <taxon>Pentapetalae</taxon>
        <taxon>rosids</taxon>
        <taxon>fabids</taxon>
        <taxon>Cucurbitales</taxon>
        <taxon>Cucurbitaceae</taxon>
        <taxon>Benincaseae</taxon>
        <taxon>Citrullus</taxon>
    </lineage>
</organism>
<evidence type="ECO:0000313" key="2">
    <source>
        <dbReference type="Proteomes" id="UP001642487"/>
    </source>
</evidence>
<protein>
    <submittedName>
        <fullName evidence="1">Uncharacterized protein</fullName>
    </submittedName>
</protein>
<reference evidence="1 2" key="1">
    <citation type="submission" date="2024-03" db="EMBL/GenBank/DDBJ databases">
        <authorList>
            <person name="Gkanogiannis A."/>
            <person name="Becerra Lopez-Lavalle L."/>
        </authorList>
    </citation>
    <scope>NUCLEOTIDE SEQUENCE [LARGE SCALE GENOMIC DNA]</scope>
</reference>
<dbReference type="EMBL" id="OZ021744">
    <property type="protein sequence ID" value="CAK9311517.1"/>
    <property type="molecule type" value="Genomic_DNA"/>
</dbReference>
<keyword evidence="2" id="KW-1185">Reference proteome</keyword>
<dbReference type="Proteomes" id="UP001642487">
    <property type="component" value="Chromosome 10"/>
</dbReference>
<accession>A0ABP0XUW4</accession>
<evidence type="ECO:0000313" key="1">
    <source>
        <dbReference type="EMBL" id="CAK9311517.1"/>
    </source>
</evidence>